<protein>
    <recommendedName>
        <fullName evidence="1">DUF6875 domain-containing protein</fullName>
    </recommendedName>
</protein>
<keyword evidence="3" id="KW-1185">Reference proteome</keyword>
<dbReference type="Pfam" id="PF21780">
    <property type="entry name" value="DUF6875"/>
    <property type="match status" value="1"/>
</dbReference>
<reference evidence="2 3" key="1">
    <citation type="submission" date="2019-05" db="EMBL/GenBank/DDBJ databases">
        <authorList>
            <person name="Lee S.D."/>
        </authorList>
    </citation>
    <scope>NUCLEOTIDE SEQUENCE [LARGE SCALE GENOMIC DNA]</scope>
    <source>
        <strain evidence="2 3">YC2-7</strain>
    </source>
</reference>
<evidence type="ECO:0000259" key="1">
    <source>
        <dbReference type="Pfam" id="PF21780"/>
    </source>
</evidence>
<evidence type="ECO:0000313" key="3">
    <source>
        <dbReference type="Proteomes" id="UP000535543"/>
    </source>
</evidence>
<dbReference type="RefSeq" id="WP_169585387.1">
    <property type="nucleotide sequence ID" value="NZ_VCQU01000002.1"/>
</dbReference>
<accession>A0A848KAF2</accession>
<comment type="caution">
    <text evidence="2">The sequence shown here is derived from an EMBL/GenBank/DDBJ whole genome shotgun (WGS) entry which is preliminary data.</text>
</comment>
<feature type="domain" description="DUF6875" evidence="1">
    <location>
        <begin position="37"/>
        <end position="208"/>
    </location>
</feature>
<organism evidence="2 3">
    <name type="scientific">Antrihabitans stalactiti</name>
    <dbReference type="NCBI Taxonomy" id="2584121"/>
    <lineage>
        <taxon>Bacteria</taxon>
        <taxon>Bacillati</taxon>
        <taxon>Actinomycetota</taxon>
        <taxon>Actinomycetes</taxon>
        <taxon>Mycobacteriales</taxon>
        <taxon>Nocardiaceae</taxon>
        <taxon>Antrihabitans</taxon>
    </lineage>
</organism>
<gene>
    <name evidence="2" type="ORF">FGL95_06285</name>
</gene>
<sequence>MYSTSFDAPSSVSTEITLSSLFTGAPAPQHEGAAGILRRWATDYLSKSHPELGRKGAVCPFTMPSIKKDLFWVAFLDGDNLDRAAISGALTEVIEEFQSSPPVDANDEMLKTALLVFPDLEDHSLIDEIQLEFKNLFIKYDLMIGQFYPGCGESGLWNTHFRPLDAPYAMIAIRHVTSSDYPFLASDENWAAAYLTKFAPHIPARVRNDMAKRIASGKAA</sequence>
<proteinExistence type="predicted"/>
<dbReference type="EMBL" id="VCQU01000002">
    <property type="protein sequence ID" value="NMN94646.1"/>
    <property type="molecule type" value="Genomic_DNA"/>
</dbReference>
<name>A0A848KAF2_9NOCA</name>
<evidence type="ECO:0000313" key="2">
    <source>
        <dbReference type="EMBL" id="NMN94646.1"/>
    </source>
</evidence>
<dbReference type="Proteomes" id="UP000535543">
    <property type="component" value="Unassembled WGS sequence"/>
</dbReference>
<dbReference type="InterPro" id="IPR049240">
    <property type="entry name" value="DUF6875"/>
</dbReference>
<reference evidence="2 3" key="2">
    <citation type="submission" date="2020-06" db="EMBL/GenBank/DDBJ databases">
        <title>Antribacter stalactiti gen. nov., sp. nov., a new member of the family Nacardiaceae isolated from a cave.</title>
        <authorList>
            <person name="Kim I.S."/>
        </authorList>
    </citation>
    <scope>NUCLEOTIDE SEQUENCE [LARGE SCALE GENOMIC DNA]</scope>
    <source>
        <strain evidence="2 3">YC2-7</strain>
    </source>
</reference>
<dbReference type="AlphaFoldDB" id="A0A848KAF2"/>